<dbReference type="VEuPathDB" id="CryptoDB:GNI_176090"/>
<evidence type="ECO:0000256" key="7">
    <source>
        <dbReference type="ARBA" id="ARBA00022801"/>
    </source>
</evidence>
<evidence type="ECO:0000256" key="10">
    <source>
        <dbReference type="SAM" id="MobiDB-lite"/>
    </source>
</evidence>
<dbReference type="Gene3D" id="3.90.230.10">
    <property type="entry name" value="Creatinase/methionine aminopeptidase superfamily"/>
    <property type="match status" value="1"/>
</dbReference>
<dbReference type="GO" id="GO:0070006">
    <property type="term" value="F:metalloaminopeptidase activity"/>
    <property type="evidence" value="ECO:0007669"/>
    <property type="project" value="UniProtKB-UniRule"/>
</dbReference>
<evidence type="ECO:0000256" key="6">
    <source>
        <dbReference type="ARBA" id="ARBA00022723"/>
    </source>
</evidence>
<dbReference type="GO" id="GO:0004239">
    <property type="term" value="F:initiator methionyl aminopeptidase activity"/>
    <property type="evidence" value="ECO:0007669"/>
    <property type="project" value="UniProtKB-UniRule"/>
</dbReference>
<comment type="caution">
    <text evidence="12">The sequence shown here is derived from an EMBL/GenBank/DDBJ whole genome shotgun (WGS) entry which is preliminary data.</text>
</comment>
<dbReference type="Gene3D" id="1.10.10.10">
    <property type="entry name" value="Winged helix-like DNA-binding domain superfamily/Winged helix DNA-binding domain"/>
    <property type="match status" value="1"/>
</dbReference>
<evidence type="ECO:0000256" key="5">
    <source>
        <dbReference type="ARBA" id="ARBA00022670"/>
    </source>
</evidence>
<evidence type="ECO:0000256" key="4">
    <source>
        <dbReference type="ARBA" id="ARBA00022438"/>
    </source>
</evidence>
<dbReference type="GO" id="GO:0005737">
    <property type="term" value="C:cytoplasm"/>
    <property type="evidence" value="ECO:0007669"/>
    <property type="project" value="UniProtKB-SubCell"/>
</dbReference>
<protein>
    <recommendedName>
        <fullName evidence="8">Methionine aminopeptidase 2</fullName>
        <shortName evidence="8">MAP 2</shortName>
        <shortName evidence="8">MetAP 2</shortName>
        <ecNumber evidence="8">3.4.11.18</ecNumber>
    </recommendedName>
    <alternativeName>
        <fullName evidence="8">Peptidase M</fullName>
    </alternativeName>
</protein>
<feature type="binding site" evidence="8">
    <location>
        <position position="311"/>
    </location>
    <ligand>
        <name>a divalent metal cation</name>
        <dbReference type="ChEBI" id="CHEBI:60240"/>
        <label>2</label>
        <note>catalytic</note>
    </ligand>
</feature>
<sequence>MAPKKSGKAKGKAAAAGKSVSGSPSKAVDAELPPVTFDHMLPAVENSCFRRLGDCKEVQGSGQTAAFEYPVDRLFEKGSFPVAEVMEYGNHGAERMSGEEYRERDRLATVHYDDLRRAAEAHRQTRRFMHSVIRPGVTTLEIAQTLEAKSRQLISAQGLQAGWAFPTGVSLNNCAAHYTPNYSEDPVVLGQGDIMKVDFGVHVGGRLVDSAWTVAFDSKFDPLIQATQDATNTGLKHAGIDVQLGELGGVIEEVIRSYEMEEGGKTLAIKPIRNLSGHSIEPYRIHAGKSVPIVACDDRDRMEEGEVYAIETFASTGRGFVDEVGACSHYMLDYDYAHGHKKAQLRQASAKPLLNLIQKNFGTLAFCRRWLDDAGAPRHLLHLKGLEQAGIVNPYPPLSDTEGSYTSQMEHTFILRPTCKEIISRGDDY</sequence>
<dbReference type="NCBIfam" id="TIGR00501">
    <property type="entry name" value="met_pdase_II"/>
    <property type="match status" value="1"/>
</dbReference>
<dbReference type="HAMAP" id="MF_03175">
    <property type="entry name" value="MetAP_2_euk"/>
    <property type="match status" value="1"/>
</dbReference>
<keyword evidence="5 8" id="KW-0645">Protease</keyword>
<feature type="compositionally biased region" description="Basic residues" evidence="10">
    <location>
        <begin position="1"/>
        <end position="11"/>
    </location>
</feature>
<dbReference type="GeneID" id="22915965"/>
<comment type="cofactor">
    <cofactor evidence="3">
        <name>Fe(2+)</name>
        <dbReference type="ChEBI" id="CHEBI:29033"/>
    </cofactor>
</comment>
<dbReference type="SUPFAM" id="SSF55920">
    <property type="entry name" value="Creatinase/aminopeptidase"/>
    <property type="match status" value="1"/>
</dbReference>
<keyword evidence="8" id="KW-0963">Cytoplasm</keyword>
<evidence type="ECO:0000256" key="3">
    <source>
        <dbReference type="ARBA" id="ARBA00001954"/>
    </source>
</evidence>
<dbReference type="InterPro" id="IPR000994">
    <property type="entry name" value="Pept_M24"/>
</dbReference>
<dbReference type="AlphaFoldDB" id="A0A023AXH8"/>
<dbReference type="InterPro" id="IPR050247">
    <property type="entry name" value="Met_Aminopeptidase_Type2"/>
</dbReference>
<dbReference type="InterPro" id="IPR036388">
    <property type="entry name" value="WH-like_DNA-bd_sf"/>
</dbReference>
<comment type="similarity">
    <text evidence="8">Belongs to the peptidase M24A family. Methionine aminopeptidase eukaryotic type 2 subfamily.</text>
</comment>
<dbReference type="EMBL" id="AFNH02001325">
    <property type="protein sequence ID" value="EZG43347.1"/>
    <property type="molecule type" value="Genomic_DNA"/>
</dbReference>
<feature type="binding site" evidence="8">
    <location>
        <position position="410"/>
    </location>
    <ligand>
        <name>a divalent metal cation</name>
        <dbReference type="ChEBI" id="CHEBI:60240"/>
        <label>2</label>
        <note>catalytic</note>
    </ligand>
</feature>
<feature type="domain" description="Peptidase M24" evidence="11">
    <location>
        <begin position="115"/>
        <end position="312"/>
    </location>
</feature>
<dbReference type="Pfam" id="PF00557">
    <property type="entry name" value="Peptidase_M24"/>
    <property type="match status" value="1"/>
</dbReference>
<accession>A0A023AXH8</accession>
<dbReference type="OMA" id="PFAKRWL"/>
<feature type="binding site" evidence="8">
    <location>
        <position position="209"/>
    </location>
    <ligand>
        <name>a divalent metal cation</name>
        <dbReference type="ChEBI" id="CHEBI:60240"/>
        <label>1</label>
    </ligand>
</feature>
<keyword evidence="4 8" id="KW-0031">Aminopeptidase</keyword>
<dbReference type="InterPro" id="IPR001714">
    <property type="entry name" value="Pept_M24_MAP"/>
</dbReference>
<dbReference type="PANTHER" id="PTHR45777">
    <property type="entry name" value="METHIONINE AMINOPEPTIDASE 2"/>
    <property type="match status" value="1"/>
</dbReference>
<comment type="subcellular location">
    <subcellularLocation>
        <location evidence="8">Cytoplasm</location>
    </subcellularLocation>
</comment>
<feature type="binding site" evidence="8">
    <location>
        <position position="177"/>
    </location>
    <ligand>
        <name>substrate</name>
    </ligand>
</feature>
<dbReference type="CDD" id="cd01088">
    <property type="entry name" value="MetAP2"/>
    <property type="match status" value="1"/>
</dbReference>
<dbReference type="EC" id="3.4.11.18" evidence="8"/>
<evidence type="ECO:0000313" key="13">
    <source>
        <dbReference type="Proteomes" id="UP000019763"/>
    </source>
</evidence>
<evidence type="ECO:0000256" key="8">
    <source>
        <dbReference type="HAMAP-Rule" id="MF_03175"/>
    </source>
</evidence>
<dbReference type="OrthoDB" id="7848262at2759"/>
<reference evidence="12" key="1">
    <citation type="submission" date="2013-12" db="EMBL/GenBank/DDBJ databases">
        <authorList>
            <person name="Omoto C.K."/>
            <person name="Sibley D."/>
            <person name="Venepally P."/>
            <person name="Hadjithomas M."/>
            <person name="Karamycheva S."/>
            <person name="Brunk B."/>
            <person name="Roos D."/>
            <person name="Caler E."/>
            <person name="Lorenzi H."/>
        </authorList>
    </citation>
    <scope>NUCLEOTIDE SEQUENCE</scope>
</reference>
<gene>
    <name evidence="12" type="ORF">GNI_176090</name>
</gene>
<comment type="cofactor">
    <cofactor evidence="8">
        <name>Co(2+)</name>
        <dbReference type="ChEBI" id="CHEBI:48828"/>
    </cofactor>
    <cofactor evidence="8">
        <name>Zn(2+)</name>
        <dbReference type="ChEBI" id="CHEBI:29105"/>
    </cofactor>
    <cofactor evidence="8">
        <name>Mn(2+)</name>
        <dbReference type="ChEBI" id="CHEBI:29035"/>
    </cofactor>
    <cofactor evidence="8">
        <name>Fe(2+)</name>
        <dbReference type="ChEBI" id="CHEBI:29033"/>
    </cofactor>
    <text evidence="8">Binds 2 divalent metal cations per subunit. Has a high-affinity and a low affinity metal-binding site. The true nature of the physiological cofactor is under debate. The enzyme is active with cobalt, zinc, manganese or divalent iron ions. Most likely, methionine aminopeptidases function as mononuclear Fe(2+)-metalloproteases under physiological conditions, and the catalytically relevant metal-binding site has been assigned to the histidine-containing high-affinity site.</text>
</comment>
<comment type="catalytic activity">
    <reaction evidence="1 8 9">
        <text>Release of N-terminal amino acids, preferentially methionine, from peptides and arylamides.</text>
        <dbReference type="EC" id="3.4.11.18"/>
    </reaction>
</comment>
<dbReference type="InterPro" id="IPR002468">
    <property type="entry name" value="Pept_M24A_MAP2"/>
</dbReference>
<organism evidence="12 13">
    <name type="scientific">Gregarina niphandrodes</name>
    <name type="common">Septate eugregarine</name>
    <dbReference type="NCBI Taxonomy" id="110365"/>
    <lineage>
        <taxon>Eukaryota</taxon>
        <taxon>Sar</taxon>
        <taxon>Alveolata</taxon>
        <taxon>Apicomplexa</taxon>
        <taxon>Conoidasida</taxon>
        <taxon>Gregarinasina</taxon>
        <taxon>Eugregarinorida</taxon>
        <taxon>Gregarinidae</taxon>
        <taxon>Gregarina</taxon>
    </lineage>
</organism>
<evidence type="ECO:0000256" key="2">
    <source>
        <dbReference type="ARBA" id="ARBA00001936"/>
    </source>
</evidence>
<dbReference type="SUPFAM" id="SSF46785">
    <property type="entry name" value="Winged helix' DNA-binding domain"/>
    <property type="match status" value="1"/>
</dbReference>
<dbReference type="GO" id="GO:0006508">
    <property type="term" value="P:proteolysis"/>
    <property type="evidence" value="ECO:0007669"/>
    <property type="project" value="UniProtKB-KW"/>
</dbReference>
<feature type="compositionally biased region" description="Low complexity" evidence="10">
    <location>
        <begin position="12"/>
        <end position="27"/>
    </location>
</feature>
<dbReference type="InterPro" id="IPR036005">
    <property type="entry name" value="Creatinase/aminopeptidase-like"/>
</dbReference>
<dbReference type="Proteomes" id="UP000019763">
    <property type="component" value="Unassembled WGS sequence"/>
</dbReference>
<feature type="binding site" evidence="8">
    <location>
        <position position="209"/>
    </location>
    <ligand>
        <name>a divalent metal cation</name>
        <dbReference type="ChEBI" id="CHEBI:60240"/>
        <label>2</label>
        <note>catalytic</note>
    </ligand>
</feature>
<evidence type="ECO:0000259" key="11">
    <source>
        <dbReference type="Pfam" id="PF00557"/>
    </source>
</evidence>
<dbReference type="PANTHER" id="PTHR45777:SF2">
    <property type="entry name" value="METHIONINE AMINOPEPTIDASE 2"/>
    <property type="match status" value="1"/>
</dbReference>
<feature type="binding site" evidence="8">
    <location>
        <position position="198"/>
    </location>
    <ligand>
        <name>a divalent metal cation</name>
        <dbReference type="ChEBI" id="CHEBI:60240"/>
        <label>1</label>
    </ligand>
</feature>
<evidence type="ECO:0000313" key="12">
    <source>
        <dbReference type="EMBL" id="EZG43347.1"/>
    </source>
</evidence>
<dbReference type="RefSeq" id="XP_011133396.1">
    <property type="nucleotide sequence ID" value="XM_011135094.1"/>
</dbReference>
<name>A0A023AXH8_GRENI</name>
<dbReference type="GO" id="GO:0046872">
    <property type="term" value="F:metal ion binding"/>
    <property type="evidence" value="ECO:0007669"/>
    <property type="project" value="UniProtKB-UniRule"/>
</dbReference>
<feature type="binding site" evidence="8">
    <location>
        <position position="410"/>
    </location>
    <ligand>
        <name>a divalent metal cation</name>
        <dbReference type="ChEBI" id="CHEBI:60240"/>
        <label>1</label>
    </ligand>
</feature>
<evidence type="ECO:0000256" key="9">
    <source>
        <dbReference type="RuleBase" id="RU003653"/>
    </source>
</evidence>
<keyword evidence="7 8" id="KW-0378">Hydrolase</keyword>
<dbReference type="eggNOG" id="KOG2775">
    <property type="taxonomic scope" value="Eukaryota"/>
</dbReference>
<proteinExistence type="inferred from homology"/>
<comment type="cofactor">
    <cofactor evidence="2">
        <name>Mn(2+)</name>
        <dbReference type="ChEBI" id="CHEBI:29035"/>
    </cofactor>
</comment>
<feature type="binding site" evidence="8">
    <location>
        <position position="278"/>
    </location>
    <ligand>
        <name>a divalent metal cation</name>
        <dbReference type="ChEBI" id="CHEBI:60240"/>
        <label>2</label>
        <note>catalytic</note>
    </ligand>
</feature>
<evidence type="ECO:0000256" key="1">
    <source>
        <dbReference type="ARBA" id="ARBA00000294"/>
    </source>
</evidence>
<keyword evidence="6 8" id="KW-0479">Metal-binding</keyword>
<keyword evidence="13" id="KW-1185">Reference proteome</keyword>
<dbReference type="PRINTS" id="PR00599">
    <property type="entry name" value="MAPEPTIDASE"/>
</dbReference>
<comment type="function">
    <text evidence="8 9">Cotranslationally removes the N-terminal methionine from nascent proteins. The N-terminal methionine is often cleaved when the second residue in the primary sequence is small and uncharged (Met-Ala-, Cys, Gly, Pro, Ser, Thr, or Val).</text>
</comment>
<feature type="region of interest" description="Disordered" evidence="10">
    <location>
        <begin position="1"/>
        <end position="27"/>
    </location>
</feature>
<feature type="binding site" evidence="8">
    <location>
        <position position="286"/>
    </location>
    <ligand>
        <name>substrate</name>
    </ligand>
</feature>
<dbReference type="InterPro" id="IPR036390">
    <property type="entry name" value="WH_DNA-bd_sf"/>
</dbReference>